<evidence type="ECO:0000259" key="1">
    <source>
        <dbReference type="PROSITE" id="PS50181"/>
    </source>
</evidence>
<dbReference type="SUPFAM" id="SSF81383">
    <property type="entry name" value="F-box domain"/>
    <property type="match status" value="1"/>
</dbReference>
<dbReference type="InterPro" id="IPR001810">
    <property type="entry name" value="F-box_dom"/>
</dbReference>
<protein>
    <recommendedName>
        <fullName evidence="1">F-box domain-containing protein</fullName>
    </recommendedName>
</protein>
<name>A0A2B7XJK9_POLH7</name>
<dbReference type="Proteomes" id="UP000224634">
    <property type="component" value="Unassembled WGS sequence"/>
</dbReference>
<evidence type="ECO:0000313" key="3">
    <source>
        <dbReference type="Proteomes" id="UP000224634"/>
    </source>
</evidence>
<dbReference type="InterPro" id="IPR036047">
    <property type="entry name" value="F-box-like_dom_sf"/>
</dbReference>
<feature type="domain" description="F-box" evidence="1">
    <location>
        <begin position="29"/>
        <end position="74"/>
    </location>
</feature>
<dbReference type="Gene3D" id="1.20.1280.50">
    <property type="match status" value="1"/>
</dbReference>
<dbReference type="Pfam" id="PF12937">
    <property type="entry name" value="F-box-like"/>
    <property type="match status" value="1"/>
</dbReference>
<keyword evidence="3" id="KW-1185">Reference proteome</keyword>
<dbReference type="AlphaFoldDB" id="A0A2B7XJK9"/>
<sequence>MSNFSRKISVNLGIRVRDDGPKPAKPASKRPLESLPAEILAMILSCLPASSILNVARTNKAFQKHAETALYRDIRLTFCCRNGYNRDVALLFRALSKRPVLGLYVRRFDFVYRRAKHSRPFNKCPTVMQHLPLVEQYVRMTGLRPVSLWQNGLSTRCIETVSALILGLIPGVQELRLEQSMLSEPSLFLISALRNAYENPPWEPEPAPEPFSQLRSLEIDSDSSCTGWTAQTLAQMRELVSLDSLRIFRGAVSDSTMLNMPANAGIYLPFTEIYCRMKMQNSLGQLLSFAPDVRVLEYTHRQHHDCAFRFDHLHAALTHVKPQLEKLVVTGPACTRSAHESRGVLRGKFGSLRDYLHLTHLELPWAMLTEDAAGCAGPLKDILPRALKVLVLNDYLAFRVTEGGAKPAARAYMFGDFLGRDWREYVPDLERIVVKVTWDNHWNKAAVDAMRDVCSLAGVRFVVDVDGFPCPF</sequence>
<proteinExistence type="predicted"/>
<dbReference type="PROSITE" id="PS50181">
    <property type="entry name" value="FBOX"/>
    <property type="match status" value="1"/>
</dbReference>
<evidence type="ECO:0000313" key="2">
    <source>
        <dbReference type="EMBL" id="PGH08862.1"/>
    </source>
</evidence>
<reference evidence="2 3" key="1">
    <citation type="submission" date="2017-10" db="EMBL/GenBank/DDBJ databases">
        <title>Comparative genomics in systemic dimorphic fungi from Ajellomycetaceae.</title>
        <authorList>
            <person name="Munoz J.F."/>
            <person name="Mcewen J.G."/>
            <person name="Clay O.K."/>
            <person name="Cuomo C.A."/>
        </authorList>
    </citation>
    <scope>NUCLEOTIDE SEQUENCE [LARGE SCALE GENOMIC DNA]</scope>
    <source>
        <strain evidence="2 3">UAMH7299</strain>
    </source>
</reference>
<gene>
    <name evidence="2" type="ORF">AJ80_07732</name>
</gene>
<dbReference type="EMBL" id="PDNA01000155">
    <property type="protein sequence ID" value="PGH08862.1"/>
    <property type="molecule type" value="Genomic_DNA"/>
</dbReference>
<accession>A0A2B7XJK9</accession>
<comment type="caution">
    <text evidence="2">The sequence shown here is derived from an EMBL/GenBank/DDBJ whole genome shotgun (WGS) entry which is preliminary data.</text>
</comment>
<organism evidence="2 3">
    <name type="scientific">Polytolypa hystricis (strain UAMH7299)</name>
    <dbReference type="NCBI Taxonomy" id="1447883"/>
    <lineage>
        <taxon>Eukaryota</taxon>
        <taxon>Fungi</taxon>
        <taxon>Dikarya</taxon>
        <taxon>Ascomycota</taxon>
        <taxon>Pezizomycotina</taxon>
        <taxon>Eurotiomycetes</taxon>
        <taxon>Eurotiomycetidae</taxon>
        <taxon>Onygenales</taxon>
        <taxon>Onygenales incertae sedis</taxon>
        <taxon>Polytolypa</taxon>
    </lineage>
</organism>